<accession>S2J8P4</accession>
<dbReference type="FunCoup" id="S2J8P4">
    <property type="interactions" value="223"/>
</dbReference>
<dbReference type="EMBL" id="KE123917">
    <property type="protein sequence ID" value="EPB90669.1"/>
    <property type="molecule type" value="Genomic_DNA"/>
</dbReference>
<dbReference type="Pfam" id="PF00011">
    <property type="entry name" value="HSP20"/>
    <property type="match status" value="1"/>
</dbReference>
<organism evidence="5 7">
    <name type="scientific">Mucor circinelloides f. circinelloides (strain 1006PhL)</name>
    <name type="common">Mucormycosis agent</name>
    <name type="synonym">Calyptromyces circinelloides</name>
    <dbReference type="NCBI Taxonomy" id="1220926"/>
    <lineage>
        <taxon>Eukaryota</taxon>
        <taxon>Fungi</taxon>
        <taxon>Fungi incertae sedis</taxon>
        <taxon>Mucoromycota</taxon>
        <taxon>Mucoromycotina</taxon>
        <taxon>Mucoromycetes</taxon>
        <taxon>Mucorales</taxon>
        <taxon>Mucorineae</taxon>
        <taxon>Mucoraceae</taxon>
        <taxon>Mucor</taxon>
    </lineage>
</organism>
<keyword evidence="7" id="KW-1185">Reference proteome</keyword>
<reference evidence="7" key="2">
    <citation type="submission" date="2013-05" db="EMBL/GenBank/DDBJ databases">
        <title>The Genome sequence of Mucor circinelloides f. circinelloides 1006PhL.</title>
        <authorList>
            <consortium name="The Broad Institute Genomics Platform"/>
            <person name="Cuomo C."/>
            <person name="Earl A."/>
            <person name="Findley K."/>
            <person name="Lee S.C."/>
            <person name="Walker B."/>
            <person name="Young S."/>
            <person name="Zeng Q."/>
            <person name="Gargeya S."/>
            <person name="Fitzgerald M."/>
            <person name="Haas B."/>
            <person name="Abouelleil A."/>
            <person name="Allen A.W."/>
            <person name="Alvarado L."/>
            <person name="Arachchi H.M."/>
            <person name="Berlin A.M."/>
            <person name="Chapman S.B."/>
            <person name="Gainer-Dewar J."/>
            <person name="Goldberg J."/>
            <person name="Griggs A."/>
            <person name="Gujja S."/>
            <person name="Hansen M."/>
            <person name="Howarth C."/>
            <person name="Imamovic A."/>
            <person name="Ireland A."/>
            <person name="Larimer J."/>
            <person name="McCowan C."/>
            <person name="Murphy C."/>
            <person name="Pearson M."/>
            <person name="Poon T.W."/>
            <person name="Priest M."/>
            <person name="Roberts A."/>
            <person name="Saif S."/>
            <person name="Shea T."/>
            <person name="Sisk P."/>
            <person name="Sykes S."/>
            <person name="Wortman J."/>
            <person name="Nusbaum C."/>
            <person name="Birren B."/>
        </authorList>
    </citation>
    <scope>NUCLEOTIDE SEQUENCE [LARGE SCALE GENOMIC DNA]</scope>
    <source>
        <strain evidence="7">1006PhL</strain>
    </source>
</reference>
<dbReference type="PANTHER" id="PTHR11527">
    <property type="entry name" value="HEAT-SHOCK PROTEIN 20 FAMILY MEMBER"/>
    <property type="match status" value="1"/>
</dbReference>
<dbReference type="PROSITE" id="PS01031">
    <property type="entry name" value="SHSP"/>
    <property type="match status" value="1"/>
</dbReference>
<evidence type="ECO:0000256" key="2">
    <source>
        <dbReference type="PROSITE-ProRule" id="PRU00285"/>
    </source>
</evidence>
<feature type="domain" description="SHSP" evidence="4">
    <location>
        <begin position="12"/>
        <end position="122"/>
    </location>
</feature>
<name>S2J8P4_MUCC1</name>
<evidence type="ECO:0000259" key="4">
    <source>
        <dbReference type="PROSITE" id="PS01031"/>
    </source>
</evidence>
<dbReference type="InterPro" id="IPR002068">
    <property type="entry name" value="A-crystallin/Hsp20_dom"/>
</dbReference>
<protein>
    <recommendedName>
        <fullName evidence="4">SHSP domain-containing protein</fullName>
    </recommendedName>
</protein>
<dbReference type="EMBL" id="KE123999">
    <property type="protein sequence ID" value="EPB86009.1"/>
    <property type="molecule type" value="Genomic_DNA"/>
</dbReference>
<dbReference type="SUPFAM" id="SSF49764">
    <property type="entry name" value="HSP20-like chaperones"/>
    <property type="match status" value="1"/>
</dbReference>
<dbReference type="InterPro" id="IPR008978">
    <property type="entry name" value="HSP20-like_chaperone"/>
</dbReference>
<dbReference type="OrthoDB" id="1431247at2759"/>
<dbReference type="VEuPathDB" id="FungiDB:HMPREF1544_07253"/>
<evidence type="ECO:0000313" key="7">
    <source>
        <dbReference type="Proteomes" id="UP000014254"/>
    </source>
</evidence>
<dbReference type="VEuPathDB" id="FungiDB:HMPREF1544_02413"/>
<dbReference type="OMA" id="GKNERWH"/>
<sequence length="122" mass="13338">MPQSEKCPISPNYKKPFTPVVDSYETDNDFKFFVELPGVGKGDIKLDIKDKLLTLSGEVKATTEENAGNARFTERTLGAFSRTISLHNNVSVDKIQAKLENGVLAITVPKGVPSVKKSITIN</sequence>
<reference evidence="5" key="1">
    <citation type="submission" date="2013-05" db="EMBL/GenBank/DDBJ databases">
        <title>The Genome Sequence of Mucor circinelloides f. circinelloides 1006PhL.</title>
        <authorList>
            <consortium name="The Broad Institute Genomics Platform"/>
            <person name="Cuomo C."/>
            <person name="Earl A."/>
            <person name="Findley K."/>
            <person name="Lee S.C."/>
            <person name="Walker B."/>
            <person name="Young S."/>
            <person name="Zeng Q."/>
            <person name="Gargeya S."/>
            <person name="Fitzgerald M."/>
            <person name="Haas B."/>
            <person name="Abouelleil A."/>
            <person name="Allen A.W."/>
            <person name="Alvarado L."/>
            <person name="Arachchi H.M."/>
            <person name="Berlin A.M."/>
            <person name="Chapman S.B."/>
            <person name="Gainer-Dewar J."/>
            <person name="Goldberg J."/>
            <person name="Griggs A."/>
            <person name="Gujja S."/>
            <person name="Hansen M."/>
            <person name="Howarth C."/>
            <person name="Imamovic A."/>
            <person name="Ireland A."/>
            <person name="Larimer J."/>
            <person name="McCowan C."/>
            <person name="Murphy C."/>
            <person name="Pearson M."/>
            <person name="Poon T.W."/>
            <person name="Priest M."/>
            <person name="Roberts A."/>
            <person name="Saif S."/>
            <person name="Shea T."/>
            <person name="Sisk P."/>
            <person name="Sykes S."/>
            <person name="Wortman J."/>
            <person name="Nusbaum C."/>
            <person name="Birren B."/>
        </authorList>
    </citation>
    <scope>NUCLEOTIDE SEQUENCE</scope>
    <source>
        <strain evidence="5">1006PhL</strain>
    </source>
</reference>
<dbReference type="InterPro" id="IPR031107">
    <property type="entry name" value="Small_HSP"/>
</dbReference>
<dbReference type="CDD" id="cd06464">
    <property type="entry name" value="ACD_sHsps-like"/>
    <property type="match status" value="1"/>
</dbReference>
<dbReference type="AlphaFoldDB" id="S2J8P4"/>
<dbReference type="Proteomes" id="UP000014254">
    <property type="component" value="Unassembled WGS sequence"/>
</dbReference>
<dbReference type="eggNOG" id="KOG0710">
    <property type="taxonomic scope" value="Eukaryota"/>
</dbReference>
<proteinExistence type="inferred from homology"/>
<evidence type="ECO:0000313" key="6">
    <source>
        <dbReference type="EMBL" id="EPB90669.1"/>
    </source>
</evidence>
<dbReference type="STRING" id="1220926.S2J8P4"/>
<evidence type="ECO:0000313" key="5">
    <source>
        <dbReference type="EMBL" id="EPB86009.1"/>
    </source>
</evidence>
<evidence type="ECO:0000256" key="1">
    <source>
        <dbReference type="ARBA" id="ARBA00023016"/>
    </source>
</evidence>
<dbReference type="Gene3D" id="2.60.40.790">
    <property type="match status" value="1"/>
</dbReference>
<keyword evidence="1" id="KW-0346">Stress response</keyword>
<comment type="similarity">
    <text evidence="2 3">Belongs to the small heat shock protein (HSP20) family.</text>
</comment>
<gene>
    <name evidence="6" type="ORF">HMPREF1544_02413</name>
    <name evidence="5" type="ORF">HMPREF1544_07253</name>
</gene>
<evidence type="ECO:0000256" key="3">
    <source>
        <dbReference type="RuleBase" id="RU003616"/>
    </source>
</evidence>